<feature type="transmembrane region" description="Helical" evidence="7">
    <location>
        <begin position="75"/>
        <end position="99"/>
    </location>
</feature>
<evidence type="ECO:0000256" key="1">
    <source>
        <dbReference type="ARBA" id="ARBA00004651"/>
    </source>
</evidence>
<keyword evidence="5 7" id="KW-0472">Membrane</keyword>
<evidence type="ECO:0000256" key="7">
    <source>
        <dbReference type="SAM" id="Phobius"/>
    </source>
</evidence>
<gene>
    <name evidence="8" type="ordered locus">Mycch_5309</name>
</gene>
<protein>
    <submittedName>
        <fullName evidence="8">Major Facilitator Superfamily transporter</fullName>
    </submittedName>
</protein>
<dbReference type="Pfam" id="PF07690">
    <property type="entry name" value="MFS_1"/>
    <property type="match status" value="1"/>
</dbReference>
<feature type="transmembrane region" description="Helical" evidence="7">
    <location>
        <begin position="233"/>
        <end position="252"/>
    </location>
</feature>
<comment type="subcellular location">
    <subcellularLocation>
        <location evidence="1">Cell membrane</location>
        <topology evidence="1">Multi-pass membrane protein</topology>
    </subcellularLocation>
</comment>
<proteinExistence type="predicted"/>
<feature type="transmembrane region" description="Helical" evidence="7">
    <location>
        <begin position="335"/>
        <end position="361"/>
    </location>
</feature>
<dbReference type="Gene3D" id="1.20.1250.20">
    <property type="entry name" value="MFS general substrate transporter like domains"/>
    <property type="match status" value="1"/>
</dbReference>
<dbReference type="SUPFAM" id="SSF103473">
    <property type="entry name" value="MFS general substrate transporter"/>
    <property type="match status" value="1"/>
</dbReference>
<dbReference type="GO" id="GO:0005886">
    <property type="term" value="C:plasma membrane"/>
    <property type="evidence" value="ECO:0007669"/>
    <property type="project" value="UniProtKB-SubCell"/>
</dbReference>
<reference evidence="8 9" key="1">
    <citation type="submission" date="2012-06" db="EMBL/GenBank/DDBJ databases">
        <title>Complete sequence of chromosome of Mycobacterium chubuense NBB4.</title>
        <authorList>
            <consortium name="US DOE Joint Genome Institute"/>
            <person name="Lucas S."/>
            <person name="Han J."/>
            <person name="Lapidus A."/>
            <person name="Cheng J.-F."/>
            <person name="Goodwin L."/>
            <person name="Pitluck S."/>
            <person name="Peters L."/>
            <person name="Mikhailova N."/>
            <person name="Teshima H."/>
            <person name="Detter J.C."/>
            <person name="Han C."/>
            <person name="Tapia R."/>
            <person name="Land M."/>
            <person name="Hauser L."/>
            <person name="Kyrpides N."/>
            <person name="Ivanova N."/>
            <person name="Pagani I."/>
            <person name="Mattes T."/>
            <person name="Holmes A."/>
            <person name="Rutledge P."/>
            <person name="Paulsen I."/>
            <person name="Coleman N."/>
            <person name="Woyke T."/>
        </authorList>
    </citation>
    <scope>NUCLEOTIDE SEQUENCE [LARGE SCALE GENOMIC DNA]</scope>
    <source>
        <strain evidence="8 9">NBB4</strain>
    </source>
</reference>
<evidence type="ECO:0000313" key="8">
    <source>
        <dbReference type="EMBL" id="AFM19993.1"/>
    </source>
</evidence>
<dbReference type="HOGENOM" id="CLU_052021_0_0_11"/>
<dbReference type="InterPro" id="IPR036259">
    <property type="entry name" value="MFS_trans_sf"/>
</dbReference>
<feature type="region of interest" description="Disordered" evidence="6">
    <location>
        <begin position="1"/>
        <end position="20"/>
    </location>
</feature>
<keyword evidence="3 7" id="KW-0812">Transmembrane</keyword>
<keyword evidence="4 7" id="KW-1133">Transmembrane helix</keyword>
<evidence type="ECO:0000256" key="4">
    <source>
        <dbReference type="ARBA" id="ARBA00022989"/>
    </source>
</evidence>
<keyword evidence="2" id="KW-1003">Cell membrane</keyword>
<dbReference type="eggNOG" id="COG2814">
    <property type="taxonomic scope" value="Bacteria"/>
</dbReference>
<feature type="transmembrane region" description="Helical" evidence="7">
    <location>
        <begin position="419"/>
        <end position="438"/>
    </location>
</feature>
<dbReference type="Proteomes" id="UP000006057">
    <property type="component" value="Chromosome"/>
</dbReference>
<feature type="transmembrane region" description="Helical" evidence="7">
    <location>
        <begin position="264"/>
        <end position="287"/>
    </location>
</feature>
<organism evidence="8 9">
    <name type="scientific">Mycolicibacterium chubuense (strain NBB4)</name>
    <name type="common">Mycobacterium chubuense</name>
    <dbReference type="NCBI Taxonomy" id="710421"/>
    <lineage>
        <taxon>Bacteria</taxon>
        <taxon>Bacillati</taxon>
        <taxon>Actinomycetota</taxon>
        <taxon>Actinomycetes</taxon>
        <taxon>Mycobacteriales</taxon>
        <taxon>Mycobacteriaceae</taxon>
        <taxon>Mycolicibacterium</taxon>
    </lineage>
</organism>
<dbReference type="KEGG" id="mcb:Mycch_5309"/>
<name>I4BRT6_MYCCN</name>
<dbReference type="AlphaFoldDB" id="I4BRT6"/>
<dbReference type="GO" id="GO:0022857">
    <property type="term" value="F:transmembrane transporter activity"/>
    <property type="evidence" value="ECO:0007669"/>
    <property type="project" value="InterPro"/>
</dbReference>
<evidence type="ECO:0000256" key="2">
    <source>
        <dbReference type="ARBA" id="ARBA00022475"/>
    </source>
</evidence>
<dbReference type="PANTHER" id="PTHR23513">
    <property type="entry name" value="INTEGRAL MEMBRANE EFFLUX PROTEIN-RELATED"/>
    <property type="match status" value="1"/>
</dbReference>
<feature type="transmembrane region" description="Helical" evidence="7">
    <location>
        <begin position="294"/>
        <end position="315"/>
    </location>
</feature>
<sequence length="446" mass="46119">MGRVADRRATPARQQDVKSVPDNRAPRAVWRSVVALPEFRRLLELRAVSQFGDGLFQAGLAGGLLFNPERAAGPWQIAASFAVLFLPYSLLGPFAGALLDRWDRRLVLIAANWGRLALVVGVGTLLAFGIGDLPILLGALIVNGLTRFVSSGLSAALPHVVPRDQVVAMNSIATATGGAAAFFGANFMLVPRFLFGANDSGASVIILLVTAPVALALWLSVRFPPRMLGPDDSARAVHGSVAYAVATGWVHGARTVLSVPSVSATLAGLAAHRMVFGLNTLLVLVMVRHSDTASVAGLGTAAGFLAAAGTGAFLANVVTPSLVKRWGRYATPNGALVFAAAVQLCGATLNLPVMLACGFLLGAAGQVVKLCADTAMQIDVDDALRGHVFTVQDSLFWMAFIVAIAGAAALVPPDGRSPGLAVAGTGLYLAGMAVHATVGRGSRLRP</sequence>
<dbReference type="InterPro" id="IPR011701">
    <property type="entry name" value="MFS"/>
</dbReference>
<feature type="transmembrane region" description="Helical" evidence="7">
    <location>
        <begin position="395"/>
        <end position="413"/>
    </location>
</feature>
<evidence type="ECO:0000256" key="6">
    <source>
        <dbReference type="SAM" id="MobiDB-lite"/>
    </source>
</evidence>
<dbReference type="EMBL" id="CP003053">
    <property type="protein sequence ID" value="AFM19993.1"/>
    <property type="molecule type" value="Genomic_DNA"/>
</dbReference>
<accession>I4BRT6</accession>
<dbReference type="PATRIC" id="fig|710421.3.peg.5301"/>
<dbReference type="PANTHER" id="PTHR23513:SF17">
    <property type="entry name" value="MEMBRANE PROTEIN"/>
    <property type="match status" value="1"/>
</dbReference>
<evidence type="ECO:0000313" key="9">
    <source>
        <dbReference type="Proteomes" id="UP000006057"/>
    </source>
</evidence>
<evidence type="ECO:0000256" key="3">
    <source>
        <dbReference type="ARBA" id="ARBA00022692"/>
    </source>
</evidence>
<evidence type="ECO:0000256" key="5">
    <source>
        <dbReference type="ARBA" id="ARBA00023136"/>
    </source>
</evidence>
<feature type="transmembrane region" description="Helical" evidence="7">
    <location>
        <begin position="201"/>
        <end position="221"/>
    </location>
</feature>
<dbReference type="CDD" id="cd06173">
    <property type="entry name" value="MFS_MefA_like"/>
    <property type="match status" value="1"/>
</dbReference>
<feature type="transmembrane region" description="Helical" evidence="7">
    <location>
        <begin position="167"/>
        <end position="189"/>
    </location>
</feature>
<keyword evidence="9" id="KW-1185">Reference proteome</keyword>
<dbReference type="STRING" id="710421.Mycch_5309"/>